<dbReference type="EMBL" id="MK482092">
    <property type="protein sequence ID" value="QFC18282.1"/>
    <property type="molecule type" value="Genomic_DNA"/>
</dbReference>
<dbReference type="AlphaFoldDB" id="A0A5P4S8T6"/>
<evidence type="ECO:0000256" key="1">
    <source>
        <dbReference type="SAM" id="Phobius"/>
    </source>
</evidence>
<gene>
    <name evidence="2" type="primary">wzy</name>
</gene>
<accession>A0A5P4S8T6</accession>
<feature type="transmembrane region" description="Helical" evidence="1">
    <location>
        <begin position="402"/>
        <end position="418"/>
    </location>
</feature>
<feature type="transmembrane region" description="Helical" evidence="1">
    <location>
        <begin position="167"/>
        <end position="187"/>
    </location>
</feature>
<sequence>MSFHQLRLMAIGFFILLPSYFIFVFSSENFNNPINAIIYFFSGILFIWAFVSILERNINGVNVFSIFYFGSLFFNTFNLSDKQLYKEPIDMYYFMLAPLIFMYFIYIVEKVKIDIKVFNKFFKPDIDTLYLIFLITYILLKLYIGVKVGFRIMDYGDVTKIPSGDKYSIPGISGVSAVLQWTLLVLVPFVKKRYSIVAIMSIIVLSGILHVKRGDIMRVMLFLSIYSISKYLTKNKISIMFIFKCLFVLGFTLFVFSAFGQYRLEARGGDSSIILTYLGSRVDSIIIAWIYSYFSFNFEVLKLYFDIEPIYQISHVLSPFFSFIEPPKVGDVSISGFNAATFIAPLVLDMGVFYPIELVLYSIVISIFIFIFKKFRFSGALYFIYTMLALMVFGDYFYERSIMMSMLFFILLIPILDFRKERV</sequence>
<feature type="transmembrane region" description="Helical" evidence="1">
    <location>
        <begin position="379"/>
        <end position="396"/>
    </location>
</feature>
<feature type="transmembrane region" description="Helical" evidence="1">
    <location>
        <begin position="352"/>
        <end position="372"/>
    </location>
</feature>
<keyword evidence="1" id="KW-1133">Transmembrane helix</keyword>
<feature type="transmembrane region" description="Helical" evidence="1">
    <location>
        <begin position="91"/>
        <end position="108"/>
    </location>
</feature>
<feature type="transmembrane region" description="Helical" evidence="1">
    <location>
        <begin position="193"/>
        <end position="209"/>
    </location>
</feature>
<reference evidence="2" key="1">
    <citation type="journal article" date="2019" name="Int. J. Food Microbiol.">
        <title>Developing a novel molecular serotyping system based on capsular polysaccharide synthesis gene clusters of Vibrio parahaemolyticus.</title>
        <authorList>
            <person name="Pang Y."/>
            <person name="Guo X."/>
            <person name="Tian X."/>
            <person name="Liu F."/>
            <person name="Wang L."/>
            <person name="Wu J."/>
            <person name="Zhang S."/>
            <person name="Li S."/>
            <person name="Liu B."/>
        </authorList>
    </citation>
    <scope>NUCLEOTIDE SEQUENCE</scope>
    <source>
        <strain evidence="2">G3568</strain>
    </source>
</reference>
<keyword evidence="1" id="KW-0812">Transmembrane</keyword>
<protein>
    <submittedName>
        <fullName evidence="2">Polysaccharide polymerase</fullName>
    </submittedName>
</protein>
<keyword evidence="1" id="KW-0472">Membrane</keyword>
<organism evidence="2">
    <name type="scientific">Vibrio parahaemolyticus</name>
    <dbReference type="NCBI Taxonomy" id="670"/>
    <lineage>
        <taxon>Bacteria</taxon>
        <taxon>Pseudomonadati</taxon>
        <taxon>Pseudomonadota</taxon>
        <taxon>Gammaproteobacteria</taxon>
        <taxon>Vibrionales</taxon>
        <taxon>Vibrionaceae</taxon>
        <taxon>Vibrio</taxon>
    </lineage>
</organism>
<feature type="transmembrane region" description="Helical" evidence="1">
    <location>
        <begin position="60"/>
        <end position="79"/>
    </location>
</feature>
<evidence type="ECO:0000313" key="2">
    <source>
        <dbReference type="EMBL" id="QFC18282.1"/>
    </source>
</evidence>
<feature type="transmembrane region" description="Helical" evidence="1">
    <location>
        <begin position="37"/>
        <end position="54"/>
    </location>
</feature>
<name>A0A5P4S8T6_VIBPH</name>
<feature type="transmembrane region" description="Helical" evidence="1">
    <location>
        <begin position="128"/>
        <end position="146"/>
    </location>
</feature>
<feature type="transmembrane region" description="Helical" evidence="1">
    <location>
        <begin position="274"/>
        <end position="294"/>
    </location>
</feature>
<proteinExistence type="predicted"/>
<feature type="transmembrane region" description="Helical" evidence="1">
    <location>
        <begin position="6"/>
        <end position="25"/>
    </location>
</feature>
<feature type="transmembrane region" description="Helical" evidence="1">
    <location>
        <begin position="239"/>
        <end position="262"/>
    </location>
</feature>